<feature type="signal peptide" evidence="2">
    <location>
        <begin position="1"/>
        <end position="24"/>
    </location>
</feature>
<dbReference type="Proteomes" id="UP000612055">
    <property type="component" value="Unassembled WGS sequence"/>
</dbReference>
<dbReference type="SUPFAM" id="SSF49899">
    <property type="entry name" value="Concanavalin A-like lectins/glucanases"/>
    <property type="match status" value="1"/>
</dbReference>
<dbReference type="InterPro" id="IPR050546">
    <property type="entry name" value="Glycosyl_Hydrlase_16"/>
</dbReference>
<name>A0A835Y9N8_9CHLO</name>
<feature type="domain" description="GH16" evidence="3">
    <location>
        <begin position="30"/>
        <end position="315"/>
    </location>
</feature>
<dbReference type="GO" id="GO:0004553">
    <property type="term" value="F:hydrolase activity, hydrolyzing O-glycosyl compounds"/>
    <property type="evidence" value="ECO:0007669"/>
    <property type="project" value="InterPro"/>
</dbReference>
<protein>
    <recommendedName>
        <fullName evidence="3">GH16 domain-containing protein</fullName>
    </recommendedName>
</protein>
<evidence type="ECO:0000256" key="2">
    <source>
        <dbReference type="SAM" id="SignalP"/>
    </source>
</evidence>
<dbReference type="AlphaFoldDB" id="A0A835Y9N8"/>
<keyword evidence="2" id="KW-0732">Signal</keyword>
<dbReference type="CDD" id="cd08023">
    <property type="entry name" value="GH16_laminarinase_like"/>
    <property type="match status" value="1"/>
</dbReference>
<evidence type="ECO:0000256" key="1">
    <source>
        <dbReference type="ARBA" id="ARBA00006865"/>
    </source>
</evidence>
<dbReference type="InterPro" id="IPR013320">
    <property type="entry name" value="ConA-like_dom_sf"/>
</dbReference>
<organism evidence="4 5">
    <name type="scientific">Edaphochlamys debaryana</name>
    <dbReference type="NCBI Taxonomy" id="47281"/>
    <lineage>
        <taxon>Eukaryota</taxon>
        <taxon>Viridiplantae</taxon>
        <taxon>Chlorophyta</taxon>
        <taxon>core chlorophytes</taxon>
        <taxon>Chlorophyceae</taxon>
        <taxon>CS clade</taxon>
        <taxon>Chlamydomonadales</taxon>
        <taxon>Chlamydomonadales incertae sedis</taxon>
        <taxon>Edaphochlamys</taxon>
    </lineage>
</organism>
<feature type="chain" id="PRO_5032427818" description="GH16 domain-containing protein" evidence="2">
    <location>
        <begin position="25"/>
        <end position="315"/>
    </location>
</feature>
<sequence>MAPARLPAALVVALSLFGIPGIRAQGTLSLRWSEEFGSCTGLPGCDANGLDTNKWSYDLYDGSQYGLTQWGNGELQCYTNLNTNIRVASGVTGADGGALIINNLQSKPAKPCGPTSFVTAWTSARIHTRGKASFVPRDAATPLRIEARVQLPLKKGTWPAFWMLPEPPTIQWCTAGEIDIMEAKNTDGIIQQTIHFGGTLAQSWVDCRQETVTTGVSTSTSAWHVVAVEWSLSTATVPGQIKYYVNGVLVKTIGAATWYSVVYPDKTTSPDAPFDKPFHLLINMAVCGNYVGSTCSPAQGAYKVDWIRVYDRITA</sequence>
<dbReference type="EMBL" id="JAEHOE010000009">
    <property type="protein sequence ID" value="KAG2498571.1"/>
    <property type="molecule type" value="Genomic_DNA"/>
</dbReference>
<dbReference type="GO" id="GO:0005975">
    <property type="term" value="P:carbohydrate metabolic process"/>
    <property type="evidence" value="ECO:0007669"/>
    <property type="project" value="InterPro"/>
</dbReference>
<dbReference type="InterPro" id="IPR000757">
    <property type="entry name" value="Beta-glucanase-like"/>
</dbReference>
<comment type="caution">
    <text evidence="4">The sequence shown here is derived from an EMBL/GenBank/DDBJ whole genome shotgun (WGS) entry which is preliminary data.</text>
</comment>
<accession>A0A835Y9N8</accession>
<dbReference type="PROSITE" id="PS51762">
    <property type="entry name" value="GH16_2"/>
    <property type="match status" value="1"/>
</dbReference>
<keyword evidence="5" id="KW-1185">Reference proteome</keyword>
<dbReference type="PANTHER" id="PTHR10963:SF55">
    <property type="entry name" value="GLYCOSIDE HYDROLASE FAMILY 16 PROTEIN"/>
    <property type="match status" value="1"/>
</dbReference>
<evidence type="ECO:0000313" key="5">
    <source>
        <dbReference type="Proteomes" id="UP000612055"/>
    </source>
</evidence>
<dbReference type="Pfam" id="PF00722">
    <property type="entry name" value="Glyco_hydro_16"/>
    <property type="match status" value="1"/>
</dbReference>
<dbReference type="Gene3D" id="2.60.120.200">
    <property type="match status" value="1"/>
</dbReference>
<proteinExistence type="inferred from homology"/>
<comment type="similarity">
    <text evidence="1">Belongs to the glycosyl hydrolase 16 family.</text>
</comment>
<gene>
    <name evidence="4" type="ORF">HYH03_003322</name>
</gene>
<reference evidence="4" key="1">
    <citation type="journal article" date="2020" name="bioRxiv">
        <title>Comparative genomics of Chlamydomonas.</title>
        <authorList>
            <person name="Craig R.J."/>
            <person name="Hasan A.R."/>
            <person name="Ness R.W."/>
            <person name="Keightley P.D."/>
        </authorList>
    </citation>
    <scope>NUCLEOTIDE SEQUENCE</scope>
    <source>
        <strain evidence="4">CCAP 11/70</strain>
    </source>
</reference>
<evidence type="ECO:0000313" key="4">
    <source>
        <dbReference type="EMBL" id="KAG2498571.1"/>
    </source>
</evidence>
<dbReference type="PANTHER" id="PTHR10963">
    <property type="entry name" value="GLYCOSYL HYDROLASE-RELATED"/>
    <property type="match status" value="1"/>
</dbReference>
<dbReference type="OrthoDB" id="527711at2759"/>
<evidence type="ECO:0000259" key="3">
    <source>
        <dbReference type="PROSITE" id="PS51762"/>
    </source>
</evidence>